<dbReference type="AlphaFoldDB" id="A0A0D2ILS8"/>
<evidence type="ECO:0000313" key="2">
    <source>
        <dbReference type="Proteomes" id="UP000053411"/>
    </source>
</evidence>
<protein>
    <submittedName>
        <fullName evidence="1">Uncharacterized protein</fullName>
    </submittedName>
</protein>
<dbReference type="EMBL" id="KN848072">
    <property type="protein sequence ID" value="KIX97946.1"/>
    <property type="molecule type" value="Genomic_DNA"/>
</dbReference>
<organism evidence="1 2">
    <name type="scientific">Fonsecaea multimorphosa CBS 102226</name>
    <dbReference type="NCBI Taxonomy" id="1442371"/>
    <lineage>
        <taxon>Eukaryota</taxon>
        <taxon>Fungi</taxon>
        <taxon>Dikarya</taxon>
        <taxon>Ascomycota</taxon>
        <taxon>Pezizomycotina</taxon>
        <taxon>Eurotiomycetes</taxon>
        <taxon>Chaetothyriomycetidae</taxon>
        <taxon>Chaetothyriales</taxon>
        <taxon>Herpotrichiellaceae</taxon>
        <taxon>Fonsecaea</taxon>
    </lineage>
</organism>
<dbReference type="GeneID" id="27711770"/>
<dbReference type="PANTHER" id="PTHR35896">
    <property type="entry name" value="IG-LIKE DOMAIN-CONTAINING PROTEIN"/>
    <property type="match status" value="1"/>
</dbReference>
<dbReference type="VEuPathDB" id="FungiDB:Z520_06024"/>
<gene>
    <name evidence="1" type="ORF">Z520_06024</name>
</gene>
<reference evidence="1 2" key="1">
    <citation type="submission" date="2015-01" db="EMBL/GenBank/DDBJ databases">
        <title>The Genome Sequence of Fonsecaea multimorphosa CBS 102226.</title>
        <authorList>
            <consortium name="The Broad Institute Genomics Platform"/>
            <person name="Cuomo C."/>
            <person name="de Hoog S."/>
            <person name="Gorbushina A."/>
            <person name="Stielow B."/>
            <person name="Teixiera M."/>
            <person name="Abouelleil A."/>
            <person name="Chapman S.B."/>
            <person name="Priest M."/>
            <person name="Young S.K."/>
            <person name="Wortman J."/>
            <person name="Nusbaum C."/>
            <person name="Birren B."/>
        </authorList>
    </citation>
    <scope>NUCLEOTIDE SEQUENCE [LARGE SCALE GENOMIC DNA]</scope>
    <source>
        <strain evidence="1 2">CBS 102226</strain>
    </source>
</reference>
<dbReference type="OrthoDB" id="3501153at2759"/>
<sequence>MAFDRLGPGPDGKWIYYNGSSADKYTVEISLQEIELRSEDPEATFYVSWDWHVLHCMFYWKKMWRADLTGTTLEGRYDNEGHINHCAQALLKKGGRETEFGIPFNT</sequence>
<dbReference type="PANTHER" id="PTHR35896:SF3">
    <property type="entry name" value="MAJOR FACILITATOR SUPERFAMILY TRANSPORTER"/>
    <property type="match status" value="1"/>
</dbReference>
<keyword evidence="2" id="KW-1185">Reference proteome</keyword>
<accession>A0A0D2ILS8</accession>
<dbReference type="RefSeq" id="XP_016632069.1">
    <property type="nucleotide sequence ID" value="XM_016776527.1"/>
</dbReference>
<evidence type="ECO:0000313" key="1">
    <source>
        <dbReference type="EMBL" id="KIX97946.1"/>
    </source>
</evidence>
<proteinExistence type="predicted"/>
<name>A0A0D2ILS8_9EURO</name>
<dbReference type="InterPro" id="IPR053008">
    <property type="entry name" value="Phomopsin_biosynth_assoc"/>
</dbReference>
<dbReference type="Proteomes" id="UP000053411">
    <property type="component" value="Unassembled WGS sequence"/>
</dbReference>